<dbReference type="Pfam" id="PF12652">
    <property type="entry name" value="CotJB"/>
    <property type="match status" value="1"/>
</dbReference>
<dbReference type="KEGG" id="psor:RSJ16_07750"/>
<dbReference type="RefSeq" id="WP_055339128.1">
    <property type="nucleotide sequence ID" value="NZ_BDJI01000002.1"/>
</dbReference>
<organism evidence="2 3">
    <name type="scientific">Paraclostridium sordellii</name>
    <name type="common">Clostridium sordellii</name>
    <dbReference type="NCBI Taxonomy" id="1505"/>
    <lineage>
        <taxon>Bacteria</taxon>
        <taxon>Bacillati</taxon>
        <taxon>Bacillota</taxon>
        <taxon>Clostridia</taxon>
        <taxon>Peptostreptococcales</taxon>
        <taxon>Peptostreptococcaceae</taxon>
        <taxon>Paraclostridium</taxon>
    </lineage>
</organism>
<dbReference type="Proteomes" id="UP000049685">
    <property type="component" value="Unassembled WGS sequence"/>
</dbReference>
<sequence length="87" mass="10535">MKSDRRALLDKILEYQFACIELNLYLDNNPNDERALCQYDIYSNKLKHAKCEYEKEYGPLTNFGSVPSSYPWEWVDNPWPWDNEFYK</sequence>
<dbReference type="InterPro" id="IPR024207">
    <property type="entry name" value="CotJB_dom"/>
</dbReference>
<evidence type="ECO:0000259" key="1">
    <source>
        <dbReference type="Pfam" id="PF12652"/>
    </source>
</evidence>
<comment type="caution">
    <text evidence="2">The sequence shown here is derived from an EMBL/GenBank/DDBJ whole genome shotgun (WGS) entry which is preliminary data.</text>
</comment>
<dbReference type="AlphaFoldDB" id="A0A9P1KZL4"/>
<proteinExistence type="predicted"/>
<accession>A0A9P1KZL4</accession>
<feature type="domain" description="Protein CotJB" evidence="1">
    <location>
        <begin position="7"/>
        <end position="82"/>
    </location>
</feature>
<protein>
    <submittedName>
        <fullName evidence="2">Spore coat peptide assembly protein</fullName>
    </submittedName>
</protein>
<evidence type="ECO:0000313" key="2">
    <source>
        <dbReference type="EMBL" id="CEO33014.1"/>
    </source>
</evidence>
<dbReference type="InterPro" id="IPR016571">
    <property type="entry name" value="Spore_coat_assembly_CotJB"/>
</dbReference>
<dbReference type="EMBL" id="CDNY01000003">
    <property type="protein sequence ID" value="CEO33014.1"/>
    <property type="molecule type" value="Genomic_DNA"/>
</dbReference>
<dbReference type="PIRSF" id="PIRSF010606">
    <property type="entry name" value="Spore_coat_CotJB"/>
    <property type="match status" value="1"/>
</dbReference>
<gene>
    <name evidence="2" type="primary">cotJB1</name>
    <name evidence="2" type="ORF">UMC4404_09941</name>
</gene>
<evidence type="ECO:0000313" key="3">
    <source>
        <dbReference type="Proteomes" id="UP000049685"/>
    </source>
</evidence>
<reference evidence="3" key="1">
    <citation type="submission" date="2015-01" db="EMBL/GenBank/DDBJ databases">
        <authorList>
            <person name="Aslett A.Martin."/>
            <person name="De Silva Nishadi"/>
        </authorList>
    </citation>
    <scope>NUCLEOTIDE SEQUENCE [LARGE SCALE GENOMIC DNA]</scope>
    <source>
        <strain evidence="3">UMC4404</strain>
    </source>
</reference>
<name>A0A9P1KZL4_PARSO</name>